<dbReference type="Proteomes" id="UP001060085">
    <property type="component" value="Linkage Group LG03"/>
</dbReference>
<evidence type="ECO:0000313" key="1">
    <source>
        <dbReference type="EMBL" id="KAI5672551.1"/>
    </source>
</evidence>
<accession>A0ACC0BIX9</accession>
<name>A0ACC0BIX9_CATRO</name>
<sequence length="211" mass="24123">MVTLHYVELILGGPAYGKAVDLHYSRDQLIAVVQSDLGLAFTGGGINEQELFDVATDPWSKLSSSDKAACYIQYLLSSSLFTDKSGNIAPSKLWPLAWIYIYFPMFAPTVRPVRWTPYKLQEIQDIWVSTWHGFMAYFDCVEAYMIDRVVSHPRIQNPMNIPCGFHVPVDPPMPVSAFMDLIAREVHRDDVEKEEKYDKIADLVKQHYRST</sequence>
<proteinExistence type="predicted"/>
<reference evidence="2" key="1">
    <citation type="journal article" date="2023" name="Nat. Plants">
        <title>Single-cell RNA sequencing provides a high-resolution roadmap for understanding the multicellular compartmentation of specialized metabolism.</title>
        <authorList>
            <person name="Sun S."/>
            <person name="Shen X."/>
            <person name="Li Y."/>
            <person name="Li Y."/>
            <person name="Wang S."/>
            <person name="Li R."/>
            <person name="Zhang H."/>
            <person name="Shen G."/>
            <person name="Guo B."/>
            <person name="Wei J."/>
            <person name="Xu J."/>
            <person name="St-Pierre B."/>
            <person name="Chen S."/>
            <person name="Sun C."/>
        </authorList>
    </citation>
    <scope>NUCLEOTIDE SEQUENCE [LARGE SCALE GENOMIC DNA]</scope>
</reference>
<keyword evidence="2" id="KW-1185">Reference proteome</keyword>
<comment type="caution">
    <text evidence="1">The sequence shown here is derived from an EMBL/GenBank/DDBJ whole genome shotgun (WGS) entry which is preliminary data.</text>
</comment>
<protein>
    <submittedName>
        <fullName evidence="1">Uncharacterized protein</fullName>
    </submittedName>
</protein>
<dbReference type="EMBL" id="CM044703">
    <property type="protein sequence ID" value="KAI5672551.1"/>
    <property type="molecule type" value="Genomic_DNA"/>
</dbReference>
<gene>
    <name evidence="1" type="ORF">M9H77_12915</name>
</gene>
<organism evidence="1 2">
    <name type="scientific">Catharanthus roseus</name>
    <name type="common">Madagascar periwinkle</name>
    <name type="synonym">Vinca rosea</name>
    <dbReference type="NCBI Taxonomy" id="4058"/>
    <lineage>
        <taxon>Eukaryota</taxon>
        <taxon>Viridiplantae</taxon>
        <taxon>Streptophyta</taxon>
        <taxon>Embryophyta</taxon>
        <taxon>Tracheophyta</taxon>
        <taxon>Spermatophyta</taxon>
        <taxon>Magnoliopsida</taxon>
        <taxon>eudicotyledons</taxon>
        <taxon>Gunneridae</taxon>
        <taxon>Pentapetalae</taxon>
        <taxon>asterids</taxon>
        <taxon>lamiids</taxon>
        <taxon>Gentianales</taxon>
        <taxon>Apocynaceae</taxon>
        <taxon>Rauvolfioideae</taxon>
        <taxon>Vinceae</taxon>
        <taxon>Catharanthinae</taxon>
        <taxon>Catharanthus</taxon>
    </lineage>
</organism>
<evidence type="ECO:0000313" key="2">
    <source>
        <dbReference type="Proteomes" id="UP001060085"/>
    </source>
</evidence>